<dbReference type="Gene3D" id="2.30.30.370">
    <property type="entry name" value="FAH"/>
    <property type="match status" value="1"/>
</dbReference>
<gene>
    <name evidence="5" type="ORF">H9870_01695</name>
</gene>
<comment type="similarity">
    <text evidence="1">Belongs to the FAH family.</text>
</comment>
<dbReference type="Pfam" id="PF01557">
    <property type="entry name" value="FAA_hydrolase"/>
    <property type="match status" value="1"/>
</dbReference>
<evidence type="ECO:0000256" key="1">
    <source>
        <dbReference type="ARBA" id="ARBA00010211"/>
    </source>
</evidence>
<dbReference type="GO" id="GO:0046872">
    <property type="term" value="F:metal ion binding"/>
    <property type="evidence" value="ECO:0007669"/>
    <property type="project" value="UniProtKB-KW"/>
</dbReference>
<evidence type="ECO:0000313" key="5">
    <source>
        <dbReference type="EMBL" id="HIW90369.1"/>
    </source>
</evidence>
<organism evidence="5 6">
    <name type="scientific">Candidatus Corynebacterium avicola</name>
    <dbReference type="NCBI Taxonomy" id="2838527"/>
    <lineage>
        <taxon>Bacteria</taxon>
        <taxon>Bacillati</taxon>
        <taxon>Actinomycetota</taxon>
        <taxon>Actinomycetes</taxon>
        <taxon>Mycobacteriales</taxon>
        <taxon>Corynebacteriaceae</taxon>
        <taxon>Corynebacterium</taxon>
    </lineage>
</organism>
<dbReference type="Gene3D" id="3.90.850.10">
    <property type="entry name" value="Fumarylacetoacetase-like, C-terminal domain"/>
    <property type="match status" value="1"/>
</dbReference>
<dbReference type="Pfam" id="PF10370">
    <property type="entry name" value="Rv2993c-like_N"/>
    <property type="match status" value="1"/>
</dbReference>
<feature type="domain" description="Fumarylacetoacetase-like C-terminal" evidence="3">
    <location>
        <begin position="62"/>
        <end position="265"/>
    </location>
</feature>
<dbReference type="InterPro" id="IPR018833">
    <property type="entry name" value="Rv2993c-like_N"/>
</dbReference>
<dbReference type="PANTHER" id="PTHR42796">
    <property type="entry name" value="FUMARYLACETOACETATE HYDROLASE DOMAIN-CONTAINING PROTEIN 2A-RELATED"/>
    <property type="match status" value="1"/>
</dbReference>
<dbReference type="InterPro" id="IPR011234">
    <property type="entry name" value="Fumarylacetoacetase-like_C"/>
</dbReference>
<evidence type="ECO:0000313" key="6">
    <source>
        <dbReference type="Proteomes" id="UP000824190"/>
    </source>
</evidence>
<sequence>MRISRIAHPEGMAFVALEGGDADGNGATCREIAGHPFGELEYTGRTWPIADVRLLAPILPSKVVAVGRNYADHVKEVFKESAEHLPPTIFLKPPTAVVGPGAPIRKPEWATRVEFEGELAIVIGKPCKDVKRADWKSVVLGFTIVNDVSSRDLQFADGQWSRAKGLDSFCPLGPWIETDHDFADLTNLPIKAHLTHDGSTQTKQDSNSDQMIKDIPEIVEWVSSAFTLLPGDVICTGSPAGTAEMVPGDSIDIEIPGLGRLVNPIEAYEAR</sequence>
<dbReference type="EMBL" id="DXGC01000015">
    <property type="protein sequence ID" value="HIW90369.1"/>
    <property type="molecule type" value="Genomic_DNA"/>
</dbReference>
<dbReference type="GO" id="GO:0016853">
    <property type="term" value="F:isomerase activity"/>
    <property type="evidence" value="ECO:0007669"/>
    <property type="project" value="UniProtKB-ARBA"/>
</dbReference>
<dbReference type="InterPro" id="IPR051121">
    <property type="entry name" value="FAH"/>
</dbReference>
<comment type="caution">
    <text evidence="5">The sequence shown here is derived from an EMBL/GenBank/DDBJ whole genome shotgun (WGS) entry which is preliminary data.</text>
</comment>
<dbReference type="AlphaFoldDB" id="A0A9D1RML2"/>
<proteinExistence type="inferred from homology"/>
<keyword evidence="2" id="KW-0479">Metal-binding</keyword>
<dbReference type="Proteomes" id="UP000824190">
    <property type="component" value="Unassembled WGS sequence"/>
</dbReference>
<feature type="domain" description="Rv2993c-like N-terminal" evidence="4">
    <location>
        <begin position="1"/>
        <end position="57"/>
    </location>
</feature>
<name>A0A9D1RML2_9CORY</name>
<evidence type="ECO:0000259" key="3">
    <source>
        <dbReference type="Pfam" id="PF01557"/>
    </source>
</evidence>
<reference evidence="5" key="1">
    <citation type="journal article" date="2021" name="PeerJ">
        <title>Extensive microbial diversity within the chicken gut microbiome revealed by metagenomics and culture.</title>
        <authorList>
            <person name="Gilroy R."/>
            <person name="Ravi A."/>
            <person name="Getino M."/>
            <person name="Pursley I."/>
            <person name="Horton D.L."/>
            <person name="Alikhan N.F."/>
            <person name="Baker D."/>
            <person name="Gharbi K."/>
            <person name="Hall N."/>
            <person name="Watson M."/>
            <person name="Adriaenssens E.M."/>
            <person name="Foster-Nyarko E."/>
            <person name="Jarju S."/>
            <person name="Secka A."/>
            <person name="Antonio M."/>
            <person name="Oren A."/>
            <person name="Chaudhuri R.R."/>
            <person name="La Ragione R."/>
            <person name="Hildebrand F."/>
            <person name="Pallen M.J."/>
        </authorList>
    </citation>
    <scope>NUCLEOTIDE SEQUENCE</scope>
    <source>
        <strain evidence="5">CHK32-1732</strain>
    </source>
</reference>
<evidence type="ECO:0000259" key="4">
    <source>
        <dbReference type="Pfam" id="PF10370"/>
    </source>
</evidence>
<reference evidence="5" key="2">
    <citation type="submission" date="2021-04" db="EMBL/GenBank/DDBJ databases">
        <authorList>
            <person name="Gilroy R."/>
        </authorList>
    </citation>
    <scope>NUCLEOTIDE SEQUENCE</scope>
    <source>
        <strain evidence="5">CHK32-1732</strain>
    </source>
</reference>
<protein>
    <submittedName>
        <fullName evidence="5">Fumarylacetoacetate hydrolase family protein</fullName>
    </submittedName>
</protein>
<dbReference type="GO" id="GO:0016787">
    <property type="term" value="F:hydrolase activity"/>
    <property type="evidence" value="ECO:0007669"/>
    <property type="project" value="UniProtKB-KW"/>
</dbReference>
<keyword evidence="5" id="KW-0378">Hydrolase</keyword>
<accession>A0A9D1RML2</accession>
<dbReference type="GO" id="GO:0019752">
    <property type="term" value="P:carboxylic acid metabolic process"/>
    <property type="evidence" value="ECO:0007669"/>
    <property type="project" value="UniProtKB-ARBA"/>
</dbReference>
<evidence type="ECO:0000256" key="2">
    <source>
        <dbReference type="ARBA" id="ARBA00022723"/>
    </source>
</evidence>
<dbReference type="SUPFAM" id="SSF56529">
    <property type="entry name" value="FAH"/>
    <property type="match status" value="1"/>
</dbReference>
<dbReference type="InterPro" id="IPR036663">
    <property type="entry name" value="Fumarylacetoacetase_C_sf"/>
</dbReference>
<dbReference type="PANTHER" id="PTHR42796:SF4">
    <property type="entry name" value="FUMARYLACETOACETATE HYDROLASE DOMAIN-CONTAINING PROTEIN 2A"/>
    <property type="match status" value="1"/>
</dbReference>
<dbReference type="FunFam" id="3.90.850.10:FF:000002">
    <property type="entry name" value="2-hydroxyhepta-2,4-diene-1,7-dioate isomerase"/>
    <property type="match status" value="1"/>
</dbReference>